<feature type="domain" description="EamA" evidence="7">
    <location>
        <begin position="153"/>
        <end position="287"/>
    </location>
</feature>
<dbReference type="STRING" id="1810504.PG2T_07395"/>
<feature type="transmembrane region" description="Helical" evidence="6">
    <location>
        <begin position="213"/>
        <end position="239"/>
    </location>
</feature>
<dbReference type="FunCoup" id="A0A1B1YTD1">
    <property type="interactions" value="98"/>
</dbReference>
<evidence type="ECO:0000313" key="9">
    <source>
        <dbReference type="Proteomes" id="UP000092952"/>
    </source>
</evidence>
<keyword evidence="4 6" id="KW-1133">Transmembrane helix</keyword>
<evidence type="ECO:0000256" key="1">
    <source>
        <dbReference type="ARBA" id="ARBA00004651"/>
    </source>
</evidence>
<evidence type="ECO:0000256" key="3">
    <source>
        <dbReference type="ARBA" id="ARBA00022692"/>
    </source>
</evidence>
<dbReference type="AlphaFoldDB" id="A0A1B1YTD1"/>
<sequence>MSRTFIARHPHVALGSLILIWGVGYPIMKIGLGYCPPLLFAGLRAVGGGLLLTGLALHHDGLPDLAGTWPALLVSALFNVLLFFGLSTLSVQLLPAGIASVVLYLQPIFIAGLAHLWLGERLTRTKMAGLLLGFGGVAAIMVHGMEGSLSPAGIAYGVGSAAAWALGTVGFKRAAPRSILWFIALPFLLGGLLIVASGLAFGERWTDIAWTPGFMLVLAYGAAVGLALSWTLWLALVAVGEASRMAGNTFLVPLVSVAAGTLFLGEPLTATLAVGALAVMAGVYLVNRPAVAA</sequence>
<dbReference type="InterPro" id="IPR037185">
    <property type="entry name" value="EmrE-like"/>
</dbReference>
<protein>
    <recommendedName>
        <fullName evidence="7">EamA domain-containing protein</fullName>
    </recommendedName>
</protein>
<feature type="transmembrane region" description="Helical" evidence="6">
    <location>
        <begin position="12"/>
        <end position="32"/>
    </location>
</feature>
<organism evidence="8 9">
    <name type="scientific">Immundisolibacter cernigliae</name>
    <dbReference type="NCBI Taxonomy" id="1810504"/>
    <lineage>
        <taxon>Bacteria</taxon>
        <taxon>Pseudomonadati</taxon>
        <taxon>Pseudomonadota</taxon>
        <taxon>Gammaproteobacteria</taxon>
        <taxon>Immundisolibacterales</taxon>
        <taxon>Immundisolibacteraceae</taxon>
        <taxon>Immundisolibacter</taxon>
    </lineage>
</organism>
<proteinExistence type="predicted"/>
<evidence type="ECO:0000259" key="7">
    <source>
        <dbReference type="Pfam" id="PF00892"/>
    </source>
</evidence>
<dbReference type="PANTHER" id="PTHR32322:SF18">
    <property type="entry name" value="S-ADENOSYLMETHIONINE_S-ADENOSYLHOMOCYSTEINE TRANSPORTER"/>
    <property type="match status" value="1"/>
</dbReference>
<dbReference type="InterPro" id="IPR050638">
    <property type="entry name" value="AA-Vitamin_Transporters"/>
</dbReference>
<keyword evidence="2" id="KW-1003">Cell membrane</keyword>
<accession>A0A1B1YTD1</accession>
<dbReference type="RefSeq" id="WP_068803849.1">
    <property type="nucleotide sequence ID" value="NZ_CP014671.1"/>
</dbReference>
<dbReference type="SUPFAM" id="SSF103481">
    <property type="entry name" value="Multidrug resistance efflux transporter EmrE"/>
    <property type="match status" value="2"/>
</dbReference>
<reference evidence="9" key="1">
    <citation type="submission" date="2016-03" db="EMBL/GenBank/DDBJ databases">
        <title>Complete genome sequence of Solimmundus cernigliae, representing a novel lineage of polycyclic aromatic hydrocarbon degraders within the Gammaproteobacteria.</title>
        <authorList>
            <person name="Singleton D.R."/>
            <person name="Dickey A.N."/>
            <person name="Scholl E.H."/>
            <person name="Wright F.A."/>
            <person name="Aitken M.D."/>
        </authorList>
    </citation>
    <scope>NUCLEOTIDE SEQUENCE [LARGE SCALE GENOMIC DNA]</scope>
    <source>
        <strain evidence="9">TR3.2</strain>
    </source>
</reference>
<dbReference type="Pfam" id="PF00892">
    <property type="entry name" value="EamA"/>
    <property type="match status" value="2"/>
</dbReference>
<evidence type="ECO:0000256" key="2">
    <source>
        <dbReference type="ARBA" id="ARBA00022475"/>
    </source>
</evidence>
<dbReference type="Gene3D" id="1.10.3730.20">
    <property type="match status" value="1"/>
</dbReference>
<feature type="transmembrane region" description="Helical" evidence="6">
    <location>
        <begin position="178"/>
        <end position="201"/>
    </location>
</feature>
<feature type="transmembrane region" description="Helical" evidence="6">
    <location>
        <begin position="69"/>
        <end position="87"/>
    </location>
</feature>
<dbReference type="Proteomes" id="UP000092952">
    <property type="component" value="Chromosome"/>
</dbReference>
<evidence type="ECO:0000256" key="5">
    <source>
        <dbReference type="ARBA" id="ARBA00023136"/>
    </source>
</evidence>
<feature type="transmembrane region" description="Helical" evidence="6">
    <location>
        <begin position="246"/>
        <end position="264"/>
    </location>
</feature>
<comment type="subcellular location">
    <subcellularLocation>
        <location evidence="1">Cell membrane</location>
        <topology evidence="1">Multi-pass membrane protein</topology>
    </subcellularLocation>
</comment>
<feature type="transmembrane region" description="Helical" evidence="6">
    <location>
        <begin position="270"/>
        <end position="287"/>
    </location>
</feature>
<feature type="transmembrane region" description="Helical" evidence="6">
    <location>
        <begin position="151"/>
        <end position="171"/>
    </location>
</feature>
<feature type="transmembrane region" description="Helical" evidence="6">
    <location>
        <begin position="128"/>
        <end position="145"/>
    </location>
</feature>
<dbReference type="PANTHER" id="PTHR32322">
    <property type="entry name" value="INNER MEMBRANE TRANSPORTER"/>
    <property type="match status" value="1"/>
</dbReference>
<name>A0A1B1YTD1_9GAMM</name>
<dbReference type="OrthoDB" id="5430053at2"/>
<evidence type="ECO:0000313" key="8">
    <source>
        <dbReference type="EMBL" id="ANX04026.1"/>
    </source>
</evidence>
<gene>
    <name evidence="8" type="ORF">PG2T_07395</name>
</gene>
<feature type="transmembrane region" description="Helical" evidence="6">
    <location>
        <begin position="93"/>
        <end position="116"/>
    </location>
</feature>
<keyword evidence="9" id="KW-1185">Reference proteome</keyword>
<evidence type="ECO:0000256" key="4">
    <source>
        <dbReference type="ARBA" id="ARBA00022989"/>
    </source>
</evidence>
<feature type="domain" description="EamA" evidence="7">
    <location>
        <begin position="18"/>
        <end position="141"/>
    </location>
</feature>
<evidence type="ECO:0000256" key="6">
    <source>
        <dbReference type="SAM" id="Phobius"/>
    </source>
</evidence>
<dbReference type="GO" id="GO:0005886">
    <property type="term" value="C:plasma membrane"/>
    <property type="evidence" value="ECO:0007669"/>
    <property type="project" value="UniProtKB-SubCell"/>
</dbReference>
<dbReference type="InParanoid" id="A0A1B1YTD1"/>
<feature type="transmembrane region" description="Helical" evidence="6">
    <location>
        <begin position="38"/>
        <end position="57"/>
    </location>
</feature>
<dbReference type="KEGG" id="gbi:PG2T_07395"/>
<keyword evidence="3 6" id="KW-0812">Transmembrane</keyword>
<keyword evidence="5 6" id="KW-0472">Membrane</keyword>
<dbReference type="EMBL" id="CP014671">
    <property type="protein sequence ID" value="ANX04026.1"/>
    <property type="molecule type" value="Genomic_DNA"/>
</dbReference>
<dbReference type="InterPro" id="IPR000620">
    <property type="entry name" value="EamA_dom"/>
</dbReference>